<dbReference type="EMBL" id="WHPC01000017">
    <property type="protein sequence ID" value="MPV36727.1"/>
    <property type="molecule type" value="Genomic_DNA"/>
</dbReference>
<reference evidence="2 3" key="1">
    <citation type="submission" date="2019-10" db="EMBL/GenBank/DDBJ databases">
        <title>Georgenia wutianyii sp. nov. and Georgenia yuyongxinii sp. nov. isolated from plateau pika (Ochotona curzoniae) in the Qinghai-Tibet plateau of China.</title>
        <authorList>
            <person name="Tian Z."/>
        </authorList>
    </citation>
    <scope>NUCLEOTIDE SEQUENCE [LARGE SCALE GENOMIC DNA]</scope>
    <source>
        <strain evidence="2 3">JCM 19765</strain>
    </source>
</reference>
<keyword evidence="3" id="KW-1185">Reference proteome</keyword>
<protein>
    <submittedName>
        <fullName evidence="2">Pilus assembly protein</fullName>
    </submittedName>
</protein>
<name>A0A6N7EJ16_9MICO</name>
<sequence>MRDLTDTRDRGSAVVEFLGVSLLLLVPALYLVLTLSRVQAASFAAEGAAREAGRIVAQAQSLEEATVGAEAAVELAFGDQGFDVDGADLLRAECSAEPCLTPGAQVLVEVATEVPLPLVPSFLTDAVPAHVPVSASHLVVVPEFREAP</sequence>
<evidence type="ECO:0000313" key="2">
    <source>
        <dbReference type="EMBL" id="MPV36727.1"/>
    </source>
</evidence>
<dbReference type="Proteomes" id="UP000437709">
    <property type="component" value="Unassembled WGS sequence"/>
</dbReference>
<keyword evidence="1" id="KW-0472">Membrane</keyword>
<comment type="caution">
    <text evidence="2">The sequence shown here is derived from an EMBL/GenBank/DDBJ whole genome shotgun (WGS) entry which is preliminary data.</text>
</comment>
<organism evidence="2 3">
    <name type="scientific">Georgenia subflava</name>
    <dbReference type="NCBI Taxonomy" id="1622177"/>
    <lineage>
        <taxon>Bacteria</taxon>
        <taxon>Bacillati</taxon>
        <taxon>Actinomycetota</taxon>
        <taxon>Actinomycetes</taxon>
        <taxon>Micrococcales</taxon>
        <taxon>Bogoriellaceae</taxon>
        <taxon>Georgenia</taxon>
    </lineage>
</organism>
<gene>
    <name evidence="2" type="ORF">GB881_06590</name>
</gene>
<keyword evidence="1" id="KW-1133">Transmembrane helix</keyword>
<keyword evidence="1" id="KW-0812">Transmembrane</keyword>
<evidence type="ECO:0000313" key="3">
    <source>
        <dbReference type="Proteomes" id="UP000437709"/>
    </source>
</evidence>
<dbReference type="AlphaFoldDB" id="A0A6N7EJ16"/>
<evidence type="ECO:0000256" key="1">
    <source>
        <dbReference type="SAM" id="Phobius"/>
    </source>
</evidence>
<proteinExistence type="predicted"/>
<accession>A0A6N7EJ16</accession>
<feature type="transmembrane region" description="Helical" evidence="1">
    <location>
        <begin position="12"/>
        <end position="33"/>
    </location>
</feature>